<name>A0A2P2Q9H8_RHIMU</name>
<proteinExistence type="predicted"/>
<accession>A0A2P2Q9H8</accession>
<evidence type="ECO:0000313" key="1">
    <source>
        <dbReference type="EMBL" id="MBX63529.1"/>
    </source>
</evidence>
<dbReference type="AlphaFoldDB" id="A0A2P2Q9H8"/>
<protein>
    <submittedName>
        <fullName evidence="1">Uncharacterized protein</fullName>
    </submittedName>
</protein>
<organism evidence="1">
    <name type="scientific">Rhizophora mucronata</name>
    <name type="common">Asiatic mangrove</name>
    <dbReference type="NCBI Taxonomy" id="61149"/>
    <lineage>
        <taxon>Eukaryota</taxon>
        <taxon>Viridiplantae</taxon>
        <taxon>Streptophyta</taxon>
        <taxon>Embryophyta</taxon>
        <taxon>Tracheophyta</taxon>
        <taxon>Spermatophyta</taxon>
        <taxon>Magnoliopsida</taxon>
        <taxon>eudicotyledons</taxon>
        <taxon>Gunneridae</taxon>
        <taxon>Pentapetalae</taxon>
        <taxon>rosids</taxon>
        <taxon>fabids</taxon>
        <taxon>Malpighiales</taxon>
        <taxon>Rhizophoraceae</taxon>
        <taxon>Rhizophora</taxon>
    </lineage>
</organism>
<dbReference type="EMBL" id="GGEC01083045">
    <property type="protein sequence ID" value="MBX63529.1"/>
    <property type="molecule type" value="Transcribed_RNA"/>
</dbReference>
<sequence>MLYMAVYQHFNMPFIIWSEIQSQNIESYHFVESHVQWNTLIDYPWPQSKDHLKKAKTDNLFCRPRCSHS</sequence>
<reference evidence="1" key="1">
    <citation type="submission" date="2018-02" db="EMBL/GenBank/DDBJ databases">
        <title>Rhizophora mucronata_Transcriptome.</title>
        <authorList>
            <person name="Meera S.P."/>
            <person name="Sreeshan A."/>
            <person name="Augustine A."/>
        </authorList>
    </citation>
    <scope>NUCLEOTIDE SEQUENCE</scope>
    <source>
        <tissue evidence="1">Leaf</tissue>
    </source>
</reference>